<keyword evidence="3" id="KW-1185">Reference proteome</keyword>
<keyword evidence="1" id="KW-0812">Transmembrane</keyword>
<keyword evidence="1" id="KW-0472">Membrane</keyword>
<name>A0A327R2S1_9BACT</name>
<organism evidence="2 3">
    <name type="scientific">Chitinophaga skermanii</name>
    <dbReference type="NCBI Taxonomy" id="331697"/>
    <lineage>
        <taxon>Bacteria</taxon>
        <taxon>Pseudomonadati</taxon>
        <taxon>Bacteroidota</taxon>
        <taxon>Chitinophagia</taxon>
        <taxon>Chitinophagales</taxon>
        <taxon>Chitinophagaceae</taxon>
        <taxon>Chitinophaga</taxon>
    </lineage>
</organism>
<reference evidence="2 3" key="1">
    <citation type="submission" date="2018-06" db="EMBL/GenBank/DDBJ databases">
        <title>Genomic Encyclopedia of Archaeal and Bacterial Type Strains, Phase II (KMG-II): from individual species to whole genera.</title>
        <authorList>
            <person name="Goeker M."/>
        </authorList>
    </citation>
    <scope>NUCLEOTIDE SEQUENCE [LARGE SCALE GENOMIC DNA]</scope>
    <source>
        <strain evidence="2 3">DSM 23857</strain>
    </source>
</reference>
<sequence>MPAACFLNCADAIIIYLQLRNMNIVVFFKLLDAKVIFIFFTGANFYIKLLLPTAKAHHEAFFSKIF</sequence>
<gene>
    <name evidence="2" type="ORF">LX64_00138</name>
</gene>
<accession>A0A327R2S1</accession>
<dbReference type="EMBL" id="QLLL01000001">
    <property type="protein sequence ID" value="RAJ10535.1"/>
    <property type="molecule type" value="Genomic_DNA"/>
</dbReference>
<dbReference type="Proteomes" id="UP000249547">
    <property type="component" value="Unassembled WGS sequence"/>
</dbReference>
<feature type="transmembrane region" description="Helical" evidence="1">
    <location>
        <begin position="26"/>
        <end position="47"/>
    </location>
</feature>
<protein>
    <submittedName>
        <fullName evidence="2">Uncharacterized protein</fullName>
    </submittedName>
</protein>
<comment type="caution">
    <text evidence="2">The sequence shown here is derived from an EMBL/GenBank/DDBJ whole genome shotgun (WGS) entry which is preliminary data.</text>
</comment>
<proteinExistence type="predicted"/>
<evidence type="ECO:0000313" key="3">
    <source>
        <dbReference type="Proteomes" id="UP000249547"/>
    </source>
</evidence>
<evidence type="ECO:0000313" key="2">
    <source>
        <dbReference type="EMBL" id="RAJ10535.1"/>
    </source>
</evidence>
<evidence type="ECO:0000256" key="1">
    <source>
        <dbReference type="SAM" id="Phobius"/>
    </source>
</evidence>
<keyword evidence="1" id="KW-1133">Transmembrane helix</keyword>
<dbReference type="AlphaFoldDB" id="A0A327R2S1"/>